<organism evidence="1 2">
    <name type="scientific">Candidatus Afipia apatlaquensis</name>
    <dbReference type="NCBI Taxonomy" id="2712852"/>
    <lineage>
        <taxon>Bacteria</taxon>
        <taxon>Pseudomonadati</taxon>
        <taxon>Pseudomonadota</taxon>
        <taxon>Alphaproteobacteria</taxon>
        <taxon>Hyphomicrobiales</taxon>
        <taxon>Nitrobacteraceae</taxon>
        <taxon>Afipia</taxon>
    </lineage>
</organism>
<comment type="caution">
    <text evidence="1">The sequence shown here is derived from an EMBL/GenBank/DDBJ whole genome shotgun (WGS) entry which is preliminary data.</text>
</comment>
<dbReference type="Proteomes" id="UP000480266">
    <property type="component" value="Unassembled WGS sequence"/>
</dbReference>
<dbReference type="EMBL" id="JAAMRR010000873">
    <property type="protein sequence ID" value="NGX96864.1"/>
    <property type="molecule type" value="Genomic_DNA"/>
</dbReference>
<evidence type="ECO:0000313" key="1">
    <source>
        <dbReference type="EMBL" id="NGX96864.1"/>
    </source>
</evidence>
<reference evidence="1" key="1">
    <citation type="submission" date="2020-02" db="EMBL/GenBank/DDBJ databases">
        <title>Draft genome sequence of Candidatus Afipia apatlaquensis IBT-C3, a potential strain for decolorization of textile dyes.</title>
        <authorList>
            <person name="Sanchez-Reyes A."/>
            <person name="Breton-Deval L."/>
            <person name="Mangelson H."/>
            <person name="Sanchez-Flores A."/>
        </authorList>
    </citation>
    <scope>NUCLEOTIDE SEQUENCE [LARGE SCALE GENOMIC DNA]</scope>
    <source>
        <strain evidence="1">IBT-C3</strain>
    </source>
</reference>
<gene>
    <name evidence="1" type="ORF">G4V63_17105</name>
</gene>
<name>A0A7C9RGP5_9BRAD</name>
<dbReference type="AlphaFoldDB" id="A0A7C9RGP5"/>
<protein>
    <submittedName>
        <fullName evidence="1">Uncharacterized protein</fullName>
    </submittedName>
</protein>
<keyword evidence="2" id="KW-1185">Reference proteome</keyword>
<accession>A0A7C9RGP5</accession>
<sequence>MAALFTGDDNRNFYAEDDYRAYLISRNPPPIVHRSGSVYVKRLRVHGRRAVNLVDFILHRMVEALARSKTRRIQRELQLRGIRYPQETHDEPLSPR</sequence>
<proteinExistence type="predicted"/>
<evidence type="ECO:0000313" key="2">
    <source>
        <dbReference type="Proteomes" id="UP000480266"/>
    </source>
</evidence>